<name>A0A8S3DLW5_9BILA</name>
<sequence>MDNSWCGYGVSAYIHPHPQGPRKTSTFG</sequence>
<proteinExistence type="predicted"/>
<evidence type="ECO:0000313" key="1">
    <source>
        <dbReference type="EMBL" id="CAF5011167.1"/>
    </source>
</evidence>
<dbReference type="AlphaFoldDB" id="A0A8S3DLW5"/>
<protein>
    <submittedName>
        <fullName evidence="1">Uncharacterized protein</fullName>
    </submittedName>
</protein>
<comment type="caution">
    <text evidence="1">The sequence shown here is derived from an EMBL/GenBank/DDBJ whole genome shotgun (WGS) entry which is preliminary data.</text>
</comment>
<dbReference type="Proteomes" id="UP000681967">
    <property type="component" value="Unassembled WGS sequence"/>
</dbReference>
<dbReference type="EMBL" id="CAJOBH010211003">
    <property type="protein sequence ID" value="CAF5011167.1"/>
    <property type="molecule type" value="Genomic_DNA"/>
</dbReference>
<organism evidence="1 2">
    <name type="scientific">Rotaria magnacalcarata</name>
    <dbReference type="NCBI Taxonomy" id="392030"/>
    <lineage>
        <taxon>Eukaryota</taxon>
        <taxon>Metazoa</taxon>
        <taxon>Spiralia</taxon>
        <taxon>Gnathifera</taxon>
        <taxon>Rotifera</taxon>
        <taxon>Eurotatoria</taxon>
        <taxon>Bdelloidea</taxon>
        <taxon>Philodinida</taxon>
        <taxon>Philodinidae</taxon>
        <taxon>Rotaria</taxon>
    </lineage>
</organism>
<accession>A0A8S3DLW5</accession>
<reference evidence="1" key="1">
    <citation type="submission" date="2021-02" db="EMBL/GenBank/DDBJ databases">
        <authorList>
            <person name="Nowell W R."/>
        </authorList>
    </citation>
    <scope>NUCLEOTIDE SEQUENCE</scope>
</reference>
<evidence type="ECO:0000313" key="2">
    <source>
        <dbReference type="Proteomes" id="UP000681967"/>
    </source>
</evidence>
<gene>
    <name evidence="1" type="ORF">BYL167_LOCUS55701</name>
</gene>